<sequence length="70" mass="7846">MDNLRPSVDSITLPANLGVLLLNILNVTSRRGAFTPEEFKPVGEVYEFVKSNLKLEEVKTENEKVETPSQ</sequence>
<name>A0A9E8G457_9VIRU</name>
<accession>A0A9E8G457</accession>
<dbReference type="EMBL" id="OP765584">
    <property type="protein sequence ID" value="UZT29120.1"/>
    <property type="molecule type" value="Genomic_DNA"/>
</dbReference>
<organism evidence="1">
    <name type="scientific">Nucleocytoviricota sp</name>
    <dbReference type="NCBI Taxonomy" id="2809609"/>
    <lineage>
        <taxon>Viruses</taxon>
        <taxon>Varidnaviria</taxon>
        <taxon>Bamfordvirae</taxon>
        <taxon>Nucleocytoviricota</taxon>
    </lineage>
</organism>
<evidence type="ECO:0000313" key="1">
    <source>
        <dbReference type="EMBL" id="UZT29029.1"/>
    </source>
</evidence>
<protein>
    <submittedName>
        <fullName evidence="1">Uncharacterized protein</fullName>
    </submittedName>
</protein>
<proteinExistence type="predicted"/>
<dbReference type="EMBL" id="OP765507">
    <property type="protein sequence ID" value="UZT29029.1"/>
    <property type="molecule type" value="Genomic_DNA"/>
</dbReference>
<evidence type="ECO:0000313" key="2">
    <source>
        <dbReference type="EMBL" id="UZT29120.1"/>
    </source>
</evidence>
<reference evidence="1" key="1">
    <citation type="submission" date="2022-10" db="EMBL/GenBank/DDBJ databases">
        <title>Genomics discovery of giant fungal viruses from subsurface oceanic crustal fluids.</title>
        <authorList>
            <person name="Bhattacharjee A.S."/>
            <person name="Schulz F."/>
            <person name="Woyke T."/>
            <person name="Orcutt B.N."/>
            <person name="Matinez Martinez J."/>
        </authorList>
    </citation>
    <scope>NUCLEOTIDE SEQUENCE</scope>
    <source>
        <strain evidence="1">VSAG1.JdFR</strain>
        <strain evidence="2">VSAG8.JdFR</strain>
    </source>
</reference>